<protein>
    <recommendedName>
        <fullName evidence="11">ABC transporter permease</fullName>
    </recommendedName>
</protein>
<dbReference type="InterPro" id="IPR050250">
    <property type="entry name" value="Macrolide_Exporter_MacB"/>
</dbReference>
<dbReference type="PANTHER" id="PTHR30572:SF18">
    <property type="entry name" value="ABC-TYPE MACROLIDE FAMILY EXPORT SYSTEM PERMEASE COMPONENT 2"/>
    <property type="match status" value="1"/>
</dbReference>
<feature type="transmembrane region" description="Helical" evidence="6">
    <location>
        <begin position="689"/>
        <end position="711"/>
    </location>
</feature>
<evidence type="ECO:0000259" key="7">
    <source>
        <dbReference type="Pfam" id="PF02687"/>
    </source>
</evidence>
<feature type="transmembrane region" description="Helical" evidence="6">
    <location>
        <begin position="305"/>
        <end position="326"/>
    </location>
</feature>
<feature type="domain" description="MacB-like periplasmic core" evidence="8">
    <location>
        <begin position="482"/>
        <end position="655"/>
    </location>
</feature>
<dbReference type="OrthoDB" id="903356at2"/>
<dbReference type="GO" id="GO:0005886">
    <property type="term" value="C:plasma membrane"/>
    <property type="evidence" value="ECO:0007669"/>
    <property type="project" value="UniProtKB-SubCell"/>
</dbReference>
<dbReference type="RefSeq" id="WP_119671873.1">
    <property type="nucleotide sequence ID" value="NZ_QXED01000019.1"/>
</dbReference>
<evidence type="ECO:0000256" key="5">
    <source>
        <dbReference type="ARBA" id="ARBA00023136"/>
    </source>
</evidence>
<gene>
    <name evidence="9" type="ORF">DYU11_32200</name>
</gene>
<evidence type="ECO:0000259" key="8">
    <source>
        <dbReference type="Pfam" id="PF12704"/>
    </source>
</evidence>
<name>A0A418LVN7_9BACT</name>
<dbReference type="PANTHER" id="PTHR30572">
    <property type="entry name" value="MEMBRANE COMPONENT OF TRANSPORTER-RELATED"/>
    <property type="match status" value="1"/>
</dbReference>
<evidence type="ECO:0000256" key="4">
    <source>
        <dbReference type="ARBA" id="ARBA00022989"/>
    </source>
</evidence>
<feature type="transmembrane region" description="Helical" evidence="6">
    <location>
        <begin position="363"/>
        <end position="386"/>
    </location>
</feature>
<feature type="domain" description="ABC3 transporter permease C-terminal" evidence="7">
    <location>
        <begin position="312"/>
        <end position="424"/>
    </location>
</feature>
<reference evidence="9 10" key="1">
    <citation type="submission" date="2018-08" db="EMBL/GenBank/DDBJ databases">
        <title>Fibrisoma montanum sp. nov., isolated from Danxia mountain soil.</title>
        <authorList>
            <person name="Huang Y."/>
        </authorList>
    </citation>
    <scope>NUCLEOTIDE SEQUENCE [LARGE SCALE GENOMIC DNA]</scope>
    <source>
        <strain evidence="9 10">HYT19</strain>
    </source>
</reference>
<feature type="transmembrane region" description="Helical" evidence="6">
    <location>
        <begin position="776"/>
        <end position="798"/>
    </location>
</feature>
<dbReference type="Pfam" id="PF02687">
    <property type="entry name" value="FtsX"/>
    <property type="match status" value="2"/>
</dbReference>
<accession>A0A418LVN7</accession>
<evidence type="ECO:0000313" key="10">
    <source>
        <dbReference type="Proteomes" id="UP000283523"/>
    </source>
</evidence>
<dbReference type="InterPro" id="IPR025857">
    <property type="entry name" value="MacB_PCD"/>
</dbReference>
<feature type="transmembrane region" description="Helical" evidence="6">
    <location>
        <begin position="398"/>
        <end position="423"/>
    </location>
</feature>
<dbReference type="AlphaFoldDB" id="A0A418LVN7"/>
<keyword evidence="5 6" id="KW-0472">Membrane</keyword>
<evidence type="ECO:0008006" key="11">
    <source>
        <dbReference type="Google" id="ProtNLM"/>
    </source>
</evidence>
<feature type="domain" description="ABC3 transporter permease C-terminal" evidence="7">
    <location>
        <begin position="696"/>
        <end position="796"/>
    </location>
</feature>
<evidence type="ECO:0000256" key="6">
    <source>
        <dbReference type="SAM" id="Phobius"/>
    </source>
</evidence>
<proteinExistence type="predicted"/>
<keyword evidence="4 6" id="KW-1133">Transmembrane helix</keyword>
<keyword evidence="3 6" id="KW-0812">Transmembrane</keyword>
<keyword evidence="2" id="KW-1003">Cell membrane</keyword>
<evidence type="ECO:0000256" key="3">
    <source>
        <dbReference type="ARBA" id="ARBA00022692"/>
    </source>
</evidence>
<keyword evidence="10" id="KW-1185">Reference proteome</keyword>
<dbReference type="Pfam" id="PF12704">
    <property type="entry name" value="MacB_PCD"/>
    <property type="match status" value="2"/>
</dbReference>
<dbReference type="EMBL" id="QXED01000019">
    <property type="protein sequence ID" value="RIV17352.1"/>
    <property type="molecule type" value="Genomic_DNA"/>
</dbReference>
<dbReference type="Proteomes" id="UP000283523">
    <property type="component" value="Unassembled WGS sequence"/>
</dbReference>
<comment type="subcellular location">
    <subcellularLocation>
        <location evidence="1">Cell membrane</location>
        <topology evidence="1">Multi-pass membrane protein</topology>
    </subcellularLocation>
</comment>
<feature type="transmembrane region" description="Helical" evidence="6">
    <location>
        <begin position="443"/>
        <end position="466"/>
    </location>
</feature>
<feature type="transmembrane region" description="Helical" evidence="6">
    <location>
        <begin position="747"/>
        <end position="764"/>
    </location>
</feature>
<evidence type="ECO:0000256" key="2">
    <source>
        <dbReference type="ARBA" id="ARBA00022475"/>
    </source>
</evidence>
<comment type="caution">
    <text evidence="9">The sequence shown here is derived from an EMBL/GenBank/DDBJ whole genome shotgun (WGS) entry which is preliminary data.</text>
</comment>
<organism evidence="9 10">
    <name type="scientific">Fibrisoma montanum</name>
    <dbReference type="NCBI Taxonomy" id="2305895"/>
    <lineage>
        <taxon>Bacteria</taxon>
        <taxon>Pseudomonadati</taxon>
        <taxon>Bacteroidota</taxon>
        <taxon>Cytophagia</taxon>
        <taxon>Cytophagales</taxon>
        <taxon>Spirosomataceae</taxon>
        <taxon>Fibrisoma</taxon>
    </lineage>
</organism>
<feature type="transmembrane region" description="Helical" evidence="6">
    <location>
        <begin position="20"/>
        <end position="41"/>
    </location>
</feature>
<feature type="domain" description="MacB-like periplasmic core" evidence="8">
    <location>
        <begin position="20"/>
        <end position="252"/>
    </location>
</feature>
<dbReference type="InterPro" id="IPR003838">
    <property type="entry name" value="ABC3_permease_C"/>
</dbReference>
<evidence type="ECO:0000256" key="1">
    <source>
        <dbReference type="ARBA" id="ARBA00004651"/>
    </source>
</evidence>
<evidence type="ECO:0000313" key="9">
    <source>
        <dbReference type="EMBL" id="RIV17352.1"/>
    </source>
</evidence>
<dbReference type="GO" id="GO:0022857">
    <property type="term" value="F:transmembrane transporter activity"/>
    <property type="evidence" value="ECO:0007669"/>
    <property type="project" value="TreeGrafter"/>
</dbReference>
<sequence>MLRNYVKIALRTLWKSRVYTTINLAGLAIAMAFCLLIYLYIRHEYSFDRFHAKADRIYRLDYIDNVNASMNWSTGFLSSLSPKDNKRLVRLPYPIAPAIKQQLPDVQNAVRFTESQALMRVGEQMASEKLYFVDQAFLDMFSFALVHGDRPSALREPNDVVLSKKLAEKYFGTSNPVGRAIKLDIDGMQPFTVRGVMDEIPSNSSLKPDMLVRIERNPAYNEYANTVDNCFCTTTMVEVKAGVDPVAFRRKLNVFANNYFKGMISDWKKNNRLPKDKPGLELKAKALADLHFDSAVYFPEVTNPLYASILVSIAVLMLFVACVNYVSLTLANAATRTQEVGVRKVVGAGKGQVWLQLWTETQLLTLGAFGLTYVLTAAFLPTFNQFTGRDLQLDWSDWWLVGGSAALVVIIGLLAGGYPALVLSGYRPIKLLRGNQTYRVNPVLSRSLVVVQYGICLFLMTAALVMNRQMRFVAQKDLGFDKEHVLVVNNYEKSPEKVQLLRERLTNLKLTNPDLVAVSGTSSSLGRGTNMYFYTINDEDTWVYTFGVDYDYLSLLNLKLTQGRNFSTRFPSDTVEGGRKAIIINETLAKRIGKQFALNRPIKALGDAVVIGVVKDYHFSTLESKIEPMMLRVDPKSAGQFLLKLRAGATPETVARLGSDWKRVSDGQPFNYTFMDQDIAKQYESYSRWMNIMASATLFAILVACLGLFGLSGLNAANRTKEIGIRKVLGATVSQLFMLLNRETFRLAALAFVLGVPAAWWLMSKWLQDFAYKVDIGWDIFALSGVAGLLTAALAVSFHTVKTALMNPVKSLRTE</sequence>